<sequence length="1480" mass="161646">MEFRSINQQRQQPQPSACSIEVENSWGPQVHGCGTDFDLTLLFQEVVLFIGPLAIAICLFMVRLWQLIQSDSIIASSLLHRLKVGSYVLLTLLQSALLAVQVSLRPSLTQATIAASCLGIIGALMLLVVSHLEHNRSVRGSTFLILYLGFTTIADALRARTLWTMPPENGPVAAILTAFCACKLLLFILERGHKEVQPGIRQPTPDEGADIVSRLFLWWLLPLFRMGREKPTMTSETLPDIELRLTVAHHLQSSGASDGASELSKSSIFLDILASRGSLLLSGIPPRICYTGFLFAQPFLVQRATDWLSTSLDANTYKVGGGLIAAYLIVYVGLGTTQAFYRQCTARAITAIRADLVSMIHNHSLKLSASSSAQDSASTLMSADVERFVTGSRNMHECWACIIELALGLWLLERQIGVATAAAGGLTIVFIGLTSLVVGAAGKRQNEWLKGMETRIVGTTQALKAMKGIKMTGIACTIRRDIIGLRRAEVRKMRRFRQILMVVLWAMWVPVVMAPIVAFTYYNVSIGPKSGSILTPAMVYQCLTILNLFGNNIATLLESSVNLVTAGASLLRIQAFLLGENTRHDTRVLMSSRHPLPGIDDDETPLFRSPRRLSNNGIRLQRLRQSLTHSPAALRLTRACAGWSTDGPLIVNDANLDVSSPNVVAVVGPTGSGKTTLLQLLLGETQSTEGVVGITTRHIGYCSQTPWLTHASIRDNIIGSEGFMEIWYNTVVHATSLQQDLNLMTLGDSTIVGDAGSTLSGGQKKRIALARAIYSRAPVLILDDPFNGLDGRTESAVIEALLGPEGLLRKNETLVIWATSTLQQARHADRVISLTDSGNIRKRDSLLIASSKANTSWFNDDSGGEDSAVNVDTGALTTMEVVEGIVVGPDPSSNDDSHAPGKNPAAYRYYIGGGGKRKFLFFLCTIAIFVVAAMFSQVWAVRWADNNVIDPSRLQGFYIGIYFAIGAIQLIAWTFAGLFFIFSIAEKAADRCHTVLLDTVLNAPMSFFDSTAAGKTINRFSQDLQLIDTELPYNLMGTVTQFLVAFGQCGIIIYGSPWSGIAIPVVAIAVFWLQRTYLPTSRQLRLLEIEAKAPLFSNFLETLSGLATIRAMRWTSAYIHKNKLAVTASQKPFYLLFAAQNWLNLVLDLITAGLAVTIMCVGVATRSQANSTLGLALFSAASFGGSAKNVIQHWTQLEISMGAIERVRAFTVNTASERQEHGGLQETSASKARFGEGSITFSNVSARYKPSLPLVIRNISFNIQPGQRYAICGRTGSGKSTLLATLLRLIPVDSGQIAVDGADISRSDPDHVRSRFITLPQDPVLIGGTVRHNMQLYEPHSTEQEMITALEAFGLWDIIIQKGGIDTVMNDELLSHGQRQLFCFARSTLQKGNIVILDEPSSQTDRVTEQKIEMMIRKRFERHTVLCIAHKLSTILSFNTVIVMEAGSIAESGSPHALLEDRTSLLSTLMQSQREQDQQV</sequence>
<evidence type="ECO:0000259" key="13">
    <source>
        <dbReference type="PROSITE" id="PS50929"/>
    </source>
</evidence>
<feature type="transmembrane region" description="Helical" evidence="11">
    <location>
        <begin position="46"/>
        <end position="65"/>
    </location>
</feature>
<dbReference type="InterPro" id="IPR027417">
    <property type="entry name" value="P-loop_NTPase"/>
</dbReference>
<feature type="transmembrane region" description="Helical" evidence="11">
    <location>
        <begin position="959"/>
        <end position="982"/>
    </location>
</feature>
<dbReference type="Gene3D" id="3.40.50.300">
    <property type="entry name" value="P-loop containing nucleotide triphosphate hydrolases"/>
    <property type="match status" value="2"/>
</dbReference>
<evidence type="ECO:0000256" key="7">
    <source>
        <dbReference type="ARBA" id="ARBA00022840"/>
    </source>
</evidence>
<dbReference type="GO" id="GO:0016887">
    <property type="term" value="F:ATP hydrolysis activity"/>
    <property type="evidence" value="ECO:0007669"/>
    <property type="project" value="InterPro"/>
</dbReference>
<comment type="caution">
    <text evidence="14">The sequence shown here is derived from an EMBL/GenBank/DDBJ whole genome shotgun (WGS) entry which is preliminary data.</text>
</comment>
<comment type="subcellular location">
    <subcellularLocation>
        <location evidence="1">Cell membrane</location>
        <topology evidence="1">Multi-pass membrane protein</topology>
    </subcellularLocation>
</comment>
<keyword evidence="4" id="KW-1003">Cell membrane</keyword>
<evidence type="ECO:0000313" key="14">
    <source>
        <dbReference type="EMBL" id="KAH6649113.1"/>
    </source>
</evidence>
<dbReference type="Proteomes" id="UP000758603">
    <property type="component" value="Unassembled WGS sequence"/>
</dbReference>
<dbReference type="CDD" id="cd18580">
    <property type="entry name" value="ABC_6TM_ABCC_D2"/>
    <property type="match status" value="1"/>
</dbReference>
<dbReference type="Pfam" id="PF24357">
    <property type="entry name" value="TMD0_ABC"/>
    <property type="match status" value="1"/>
</dbReference>
<evidence type="ECO:0000313" key="15">
    <source>
        <dbReference type="Proteomes" id="UP000758603"/>
    </source>
</evidence>
<feature type="transmembrane region" description="Helical" evidence="11">
    <location>
        <begin position="171"/>
        <end position="189"/>
    </location>
</feature>
<dbReference type="SUPFAM" id="SSF90123">
    <property type="entry name" value="ABC transporter transmembrane region"/>
    <property type="match status" value="2"/>
</dbReference>
<evidence type="ECO:0000256" key="4">
    <source>
        <dbReference type="ARBA" id="ARBA00022475"/>
    </source>
</evidence>
<protein>
    <submittedName>
        <fullName evidence="14">Uncharacterized protein</fullName>
    </submittedName>
</protein>
<dbReference type="Pfam" id="PF00005">
    <property type="entry name" value="ABC_tran"/>
    <property type="match status" value="2"/>
</dbReference>
<feature type="transmembrane region" description="Helical" evidence="11">
    <location>
        <begin position="1051"/>
        <end position="1073"/>
    </location>
</feature>
<proteinExistence type="inferred from homology"/>
<dbReference type="PROSITE" id="PS50893">
    <property type="entry name" value="ABC_TRANSPORTER_2"/>
    <property type="match status" value="2"/>
</dbReference>
<gene>
    <name evidence="14" type="ORF">BKA67DRAFT_522074</name>
</gene>
<keyword evidence="9 11" id="KW-0472">Membrane</keyword>
<feature type="transmembrane region" description="Helical" evidence="11">
    <location>
        <begin position="110"/>
        <end position="129"/>
    </location>
</feature>
<dbReference type="GO" id="GO:0005886">
    <property type="term" value="C:plasma membrane"/>
    <property type="evidence" value="ECO:0007669"/>
    <property type="project" value="UniProtKB-SubCell"/>
</dbReference>
<keyword evidence="15" id="KW-1185">Reference proteome</keyword>
<dbReference type="InterPro" id="IPR056227">
    <property type="entry name" value="TMD0_ABC"/>
</dbReference>
<evidence type="ECO:0000256" key="6">
    <source>
        <dbReference type="ARBA" id="ARBA00022741"/>
    </source>
</evidence>
<dbReference type="InterPro" id="IPR044726">
    <property type="entry name" value="ABCC_6TM_D2"/>
</dbReference>
<keyword evidence="8 11" id="KW-1133">Transmembrane helix</keyword>
<dbReference type="PANTHER" id="PTHR24223">
    <property type="entry name" value="ATP-BINDING CASSETTE SUB-FAMILY C"/>
    <property type="match status" value="1"/>
</dbReference>
<dbReference type="InterPro" id="IPR036640">
    <property type="entry name" value="ABC1_TM_sf"/>
</dbReference>
<evidence type="ECO:0000259" key="12">
    <source>
        <dbReference type="PROSITE" id="PS50893"/>
    </source>
</evidence>
<keyword evidence="7" id="KW-0067">ATP-binding</keyword>
<dbReference type="PROSITE" id="PS50929">
    <property type="entry name" value="ABC_TM1F"/>
    <property type="match status" value="2"/>
</dbReference>
<evidence type="ECO:0000256" key="1">
    <source>
        <dbReference type="ARBA" id="ARBA00004651"/>
    </source>
</evidence>
<feature type="domain" description="ABC transporter" evidence="12">
    <location>
        <begin position="618"/>
        <end position="861"/>
    </location>
</feature>
<evidence type="ECO:0000256" key="5">
    <source>
        <dbReference type="ARBA" id="ARBA00022692"/>
    </source>
</evidence>
<feature type="transmembrane region" description="Helical" evidence="11">
    <location>
        <begin position="499"/>
        <end position="521"/>
    </location>
</feature>
<evidence type="ECO:0000256" key="8">
    <source>
        <dbReference type="ARBA" id="ARBA00022989"/>
    </source>
</evidence>
<organism evidence="14 15">
    <name type="scientific">Truncatella angustata</name>
    <dbReference type="NCBI Taxonomy" id="152316"/>
    <lineage>
        <taxon>Eukaryota</taxon>
        <taxon>Fungi</taxon>
        <taxon>Dikarya</taxon>
        <taxon>Ascomycota</taxon>
        <taxon>Pezizomycotina</taxon>
        <taxon>Sordariomycetes</taxon>
        <taxon>Xylariomycetidae</taxon>
        <taxon>Amphisphaeriales</taxon>
        <taxon>Sporocadaceae</taxon>
        <taxon>Truncatella</taxon>
    </lineage>
</organism>
<evidence type="ECO:0000256" key="11">
    <source>
        <dbReference type="SAM" id="Phobius"/>
    </source>
</evidence>
<accession>A0A9P8UFZ4</accession>
<dbReference type="CDD" id="cd03244">
    <property type="entry name" value="ABCC_MRP_domain2"/>
    <property type="match status" value="1"/>
</dbReference>
<dbReference type="EMBL" id="JAGPXC010000007">
    <property type="protein sequence ID" value="KAH6649113.1"/>
    <property type="molecule type" value="Genomic_DNA"/>
</dbReference>
<comment type="similarity">
    <text evidence="2">Belongs to the ABC transporter superfamily. ABCC family. Conjugate transporter (TC 3.A.1.208) subfamily.</text>
</comment>
<dbReference type="InterPro" id="IPR003593">
    <property type="entry name" value="AAA+_ATPase"/>
</dbReference>
<dbReference type="FunFam" id="1.20.1560.10:FF:000066">
    <property type="entry name" value="ABC multidrug transporter (Eurofung)"/>
    <property type="match status" value="1"/>
</dbReference>
<dbReference type="Pfam" id="PF00664">
    <property type="entry name" value="ABC_membrane"/>
    <property type="match status" value="1"/>
</dbReference>
<evidence type="ECO:0000256" key="3">
    <source>
        <dbReference type="ARBA" id="ARBA00022448"/>
    </source>
</evidence>
<feature type="transmembrane region" description="Helical" evidence="11">
    <location>
        <begin position="141"/>
        <end position="159"/>
    </location>
</feature>
<keyword evidence="5 11" id="KW-0812">Transmembrane</keyword>
<keyword evidence="10" id="KW-0325">Glycoprotein</keyword>
<dbReference type="InterPro" id="IPR003439">
    <property type="entry name" value="ABC_transporter-like_ATP-bd"/>
</dbReference>
<reference evidence="14" key="1">
    <citation type="journal article" date="2021" name="Nat. Commun.">
        <title>Genetic determinants of endophytism in the Arabidopsis root mycobiome.</title>
        <authorList>
            <person name="Mesny F."/>
            <person name="Miyauchi S."/>
            <person name="Thiergart T."/>
            <person name="Pickel B."/>
            <person name="Atanasova L."/>
            <person name="Karlsson M."/>
            <person name="Huettel B."/>
            <person name="Barry K.W."/>
            <person name="Haridas S."/>
            <person name="Chen C."/>
            <person name="Bauer D."/>
            <person name="Andreopoulos W."/>
            <person name="Pangilinan J."/>
            <person name="LaButti K."/>
            <person name="Riley R."/>
            <person name="Lipzen A."/>
            <person name="Clum A."/>
            <person name="Drula E."/>
            <person name="Henrissat B."/>
            <person name="Kohler A."/>
            <person name="Grigoriev I.V."/>
            <person name="Martin F.M."/>
            <person name="Hacquard S."/>
        </authorList>
    </citation>
    <scope>NUCLEOTIDE SEQUENCE</scope>
    <source>
        <strain evidence="14">MPI-SDFR-AT-0073</strain>
    </source>
</reference>
<dbReference type="PANTHER" id="PTHR24223:SF399">
    <property type="entry name" value="ABC TRANSPORTER ATNG"/>
    <property type="match status" value="1"/>
</dbReference>
<feature type="transmembrane region" description="Helical" evidence="11">
    <location>
        <begin position="533"/>
        <end position="550"/>
    </location>
</feature>
<dbReference type="GeneID" id="70127234"/>
<dbReference type="InterPro" id="IPR011527">
    <property type="entry name" value="ABC1_TM_dom"/>
</dbReference>
<evidence type="ECO:0000256" key="2">
    <source>
        <dbReference type="ARBA" id="ARBA00009726"/>
    </source>
</evidence>
<dbReference type="RefSeq" id="XP_045955620.1">
    <property type="nucleotide sequence ID" value="XM_046098342.1"/>
</dbReference>
<feature type="transmembrane region" description="Helical" evidence="11">
    <location>
        <begin position="919"/>
        <end position="939"/>
    </location>
</feature>
<dbReference type="SUPFAM" id="SSF52540">
    <property type="entry name" value="P-loop containing nucleoside triphosphate hydrolases"/>
    <property type="match status" value="2"/>
</dbReference>
<dbReference type="SMART" id="SM00382">
    <property type="entry name" value="AAA"/>
    <property type="match status" value="2"/>
</dbReference>
<dbReference type="PROSITE" id="PS00211">
    <property type="entry name" value="ABC_TRANSPORTER_1"/>
    <property type="match status" value="2"/>
</dbReference>
<keyword evidence="6" id="KW-0547">Nucleotide-binding</keyword>
<feature type="transmembrane region" description="Helical" evidence="11">
    <location>
        <begin position="418"/>
        <end position="442"/>
    </location>
</feature>
<feature type="domain" description="ABC transporter" evidence="12">
    <location>
        <begin position="1239"/>
        <end position="1471"/>
    </location>
</feature>
<dbReference type="InterPro" id="IPR017871">
    <property type="entry name" value="ABC_transporter-like_CS"/>
</dbReference>
<dbReference type="OrthoDB" id="6500128at2759"/>
<dbReference type="InterPro" id="IPR050173">
    <property type="entry name" value="ABC_transporter_C-like"/>
</dbReference>
<dbReference type="FunFam" id="1.20.1560.10:FF:000055">
    <property type="entry name" value="ABC multidrug transporter (Eurofung)"/>
    <property type="match status" value="1"/>
</dbReference>
<feature type="domain" description="ABC transmembrane type-1" evidence="13">
    <location>
        <begin position="288"/>
        <end position="565"/>
    </location>
</feature>
<dbReference type="FunFam" id="3.40.50.300:FF:002145">
    <property type="entry name" value="ABC transporter (MsbA subfamily)"/>
    <property type="match status" value="1"/>
</dbReference>
<name>A0A9P8UFZ4_9PEZI</name>
<dbReference type="Gene3D" id="1.20.1560.10">
    <property type="entry name" value="ABC transporter type 1, transmembrane domain"/>
    <property type="match status" value="2"/>
</dbReference>
<evidence type="ECO:0000256" key="9">
    <source>
        <dbReference type="ARBA" id="ARBA00023136"/>
    </source>
</evidence>
<dbReference type="GO" id="GO:0005524">
    <property type="term" value="F:ATP binding"/>
    <property type="evidence" value="ECO:0007669"/>
    <property type="project" value="UniProtKB-KW"/>
</dbReference>
<evidence type="ECO:0000256" key="10">
    <source>
        <dbReference type="ARBA" id="ARBA00023180"/>
    </source>
</evidence>
<dbReference type="GO" id="GO:0140359">
    <property type="term" value="F:ABC-type transporter activity"/>
    <property type="evidence" value="ECO:0007669"/>
    <property type="project" value="InterPro"/>
</dbReference>
<keyword evidence="3" id="KW-0813">Transport</keyword>
<feature type="domain" description="ABC transmembrane type-1" evidence="13">
    <location>
        <begin position="919"/>
        <end position="1198"/>
    </location>
</feature>